<dbReference type="Proteomes" id="UP000308488">
    <property type="component" value="Unassembled WGS sequence"/>
</dbReference>
<dbReference type="EMBL" id="SZYH01000001">
    <property type="protein sequence ID" value="TKV67201.1"/>
    <property type="molecule type" value="Genomic_DNA"/>
</dbReference>
<protein>
    <submittedName>
        <fullName evidence="2">GNAT family N-acetyltransferase</fullName>
    </submittedName>
</protein>
<dbReference type="GO" id="GO:0016747">
    <property type="term" value="F:acyltransferase activity, transferring groups other than amino-acyl groups"/>
    <property type="evidence" value="ECO:0007669"/>
    <property type="project" value="InterPro"/>
</dbReference>
<dbReference type="AlphaFoldDB" id="A0A4U6R1J9"/>
<dbReference type="Gene3D" id="3.40.630.30">
    <property type="match status" value="1"/>
</dbReference>
<accession>A0A4U6R1J9</accession>
<reference evidence="2 3" key="1">
    <citation type="submission" date="2019-05" db="EMBL/GenBank/DDBJ databases">
        <title>Marinobacter panjinensis sp. nov., a moderately halophilic bacterium isolated from sea tidal flat environment.</title>
        <authorList>
            <person name="Yang W."/>
            <person name="An M."/>
            <person name="He W."/>
            <person name="Luo X."/>
            <person name="Zhu L."/>
            <person name="Chen G."/>
            <person name="Zhang Y."/>
            <person name="Wang Y."/>
        </authorList>
    </citation>
    <scope>NUCLEOTIDE SEQUENCE [LARGE SCALE GENOMIC DNA]</scope>
    <source>
        <strain evidence="2 3">PJ-16</strain>
    </source>
</reference>
<name>A0A4U6R1J9_9GAMM</name>
<feature type="domain" description="N-acetyltransferase" evidence="1">
    <location>
        <begin position="40"/>
        <end position="206"/>
    </location>
</feature>
<dbReference type="CDD" id="cd04301">
    <property type="entry name" value="NAT_SF"/>
    <property type="match status" value="1"/>
</dbReference>
<dbReference type="RefSeq" id="WP_137434621.1">
    <property type="nucleotide sequence ID" value="NZ_SZYH01000001.1"/>
</dbReference>
<keyword evidence="2" id="KW-0808">Transferase</keyword>
<evidence type="ECO:0000313" key="3">
    <source>
        <dbReference type="Proteomes" id="UP000308488"/>
    </source>
</evidence>
<organism evidence="2 3">
    <name type="scientific">Marinobacter panjinensis</name>
    <dbReference type="NCBI Taxonomy" id="2576384"/>
    <lineage>
        <taxon>Bacteria</taxon>
        <taxon>Pseudomonadati</taxon>
        <taxon>Pseudomonadota</taxon>
        <taxon>Gammaproteobacteria</taxon>
        <taxon>Pseudomonadales</taxon>
        <taxon>Marinobacteraceae</taxon>
        <taxon>Marinobacter</taxon>
    </lineage>
</organism>
<evidence type="ECO:0000313" key="2">
    <source>
        <dbReference type="EMBL" id="TKV67201.1"/>
    </source>
</evidence>
<keyword evidence="3" id="KW-1185">Reference proteome</keyword>
<dbReference type="PROSITE" id="PS51186">
    <property type="entry name" value="GNAT"/>
    <property type="match status" value="1"/>
</dbReference>
<evidence type="ECO:0000259" key="1">
    <source>
        <dbReference type="PROSITE" id="PS51186"/>
    </source>
</evidence>
<dbReference type="InterPro" id="IPR000182">
    <property type="entry name" value="GNAT_dom"/>
</dbReference>
<proteinExistence type="predicted"/>
<dbReference type="Pfam" id="PF00583">
    <property type="entry name" value="Acetyltransf_1"/>
    <property type="match status" value="1"/>
</dbReference>
<gene>
    <name evidence="2" type="ORF">FDP08_03405</name>
</gene>
<dbReference type="SUPFAM" id="SSF55729">
    <property type="entry name" value="Acyl-CoA N-acyltransferases (Nat)"/>
    <property type="match status" value="1"/>
</dbReference>
<sequence length="208" mass="23027">MVGFKLFVYRARNRLFSRRAWVVLGRPTEPDTEAGVPDGIELREASSSDIEAVAGALPDELTGRLSLEQRRAMVSERFKAKIPCILAINSLSGQVVGGCWCSEVAPRNILWGLMPEWGPVFEISTLFVDPGFRGKSLGSVLVEYACSTMRDRGFNACVSLVWYTRPASVKAHLKVGFKPVGEKVTMSILGVRRSRVHSGFRKQRLPSI</sequence>
<comment type="caution">
    <text evidence="2">The sequence shown here is derived from an EMBL/GenBank/DDBJ whole genome shotgun (WGS) entry which is preliminary data.</text>
</comment>
<dbReference type="OrthoDB" id="9789605at2"/>
<dbReference type="InterPro" id="IPR016181">
    <property type="entry name" value="Acyl_CoA_acyltransferase"/>
</dbReference>